<gene>
    <name evidence="4" type="ORF">ABS361_11965</name>
</gene>
<dbReference type="GO" id="GO:0003955">
    <property type="term" value="F:NAD(P)H dehydrogenase (quinone) activity"/>
    <property type="evidence" value="ECO:0007669"/>
    <property type="project" value="TreeGrafter"/>
</dbReference>
<dbReference type="EC" id="1.6.99.-" evidence="4"/>
<dbReference type="Gene3D" id="3.40.50.360">
    <property type="match status" value="1"/>
</dbReference>
<dbReference type="Pfam" id="PF02525">
    <property type="entry name" value="Flavodoxin_2"/>
    <property type="match status" value="1"/>
</dbReference>
<dbReference type="GO" id="GO:0005829">
    <property type="term" value="C:cytosol"/>
    <property type="evidence" value="ECO:0007669"/>
    <property type="project" value="TreeGrafter"/>
</dbReference>
<protein>
    <submittedName>
        <fullName evidence="4">NAD(P)H-dependent oxidoreductase</fullName>
        <ecNumber evidence="4">1.-.-.-</ecNumber>
        <ecNumber evidence="4">1.6.99.-</ecNumber>
    </submittedName>
</protein>
<sequence length="197" mass="22528">MRVLIVVAHPLDDSFAKAALSRVRAVLERRKDEVDVIDLYRDGFDPRLTAAERRAYFAQPYQPGADVTGYVERLRAAEKLVLIFPQWWFAMPAIMKGFFDRVFAPGVAFEHDRAGGRLIPKLDHIGALWVVSSTGSPWWVARLWMGDPVRKLLKRGIMNFVARGASFRMMTLHDMDRMTDDKAKAFLARLEAAFARF</sequence>
<organism evidence="4">
    <name type="scientific">Methyloraptor flagellatus</name>
    <dbReference type="NCBI Taxonomy" id="3162530"/>
    <lineage>
        <taxon>Bacteria</taxon>
        <taxon>Pseudomonadati</taxon>
        <taxon>Pseudomonadota</taxon>
        <taxon>Alphaproteobacteria</taxon>
        <taxon>Hyphomicrobiales</taxon>
        <taxon>Ancalomicrobiaceae</taxon>
        <taxon>Methyloraptor</taxon>
    </lineage>
</organism>
<dbReference type="SUPFAM" id="SSF52218">
    <property type="entry name" value="Flavoproteins"/>
    <property type="match status" value="1"/>
</dbReference>
<dbReference type="InterPro" id="IPR029039">
    <property type="entry name" value="Flavoprotein-like_sf"/>
</dbReference>
<dbReference type="InterPro" id="IPR051545">
    <property type="entry name" value="NAD(P)H_dehydrogenase_qn"/>
</dbReference>
<evidence type="ECO:0000256" key="1">
    <source>
        <dbReference type="ARBA" id="ARBA00006252"/>
    </source>
</evidence>
<reference evidence="4" key="1">
    <citation type="submission" date="2024-06" db="EMBL/GenBank/DDBJ databases">
        <title>Methylostella associata gen. nov., sp. nov., a novel Ancalomicrobiaceae-affiliated facultatively methylotrophic bacteria that feed on methanotrophs of the genus Methylococcus.</title>
        <authorList>
            <person name="Saltykova V."/>
            <person name="Danilova O.V."/>
            <person name="Oshkin I.Y."/>
            <person name="Belova S.E."/>
            <person name="Pimenov N.V."/>
            <person name="Dedysh S.N."/>
        </authorList>
    </citation>
    <scope>NUCLEOTIDE SEQUENCE</scope>
    <source>
        <strain evidence="4">S20</strain>
    </source>
</reference>
<dbReference type="AlphaFoldDB" id="A0AAU7X414"/>
<dbReference type="EC" id="1.-.-.-" evidence="4"/>
<dbReference type="KEGG" id="mflg:ABS361_11965"/>
<dbReference type="PANTHER" id="PTHR10204">
    <property type="entry name" value="NAD P H OXIDOREDUCTASE-RELATED"/>
    <property type="match status" value="1"/>
</dbReference>
<dbReference type="RefSeq" id="WP_407047937.1">
    <property type="nucleotide sequence ID" value="NZ_CP158568.1"/>
</dbReference>
<evidence type="ECO:0000259" key="3">
    <source>
        <dbReference type="Pfam" id="PF02525"/>
    </source>
</evidence>
<accession>A0AAU7X414</accession>
<comment type="similarity">
    <text evidence="1">Belongs to the NAD(P)H dehydrogenase (quinone) family.</text>
</comment>
<keyword evidence="2 4" id="KW-0560">Oxidoreductase</keyword>
<proteinExistence type="inferred from homology"/>
<feature type="domain" description="Flavodoxin-like fold" evidence="3">
    <location>
        <begin position="1"/>
        <end position="188"/>
    </location>
</feature>
<dbReference type="PANTHER" id="PTHR10204:SF34">
    <property type="entry name" value="NAD(P)H DEHYDROGENASE [QUINONE] 1 ISOFORM 1"/>
    <property type="match status" value="1"/>
</dbReference>
<dbReference type="EMBL" id="CP158568">
    <property type="protein sequence ID" value="XBY42836.1"/>
    <property type="molecule type" value="Genomic_DNA"/>
</dbReference>
<name>A0AAU7X414_9HYPH</name>
<dbReference type="InterPro" id="IPR003680">
    <property type="entry name" value="Flavodoxin_fold"/>
</dbReference>
<evidence type="ECO:0000313" key="4">
    <source>
        <dbReference type="EMBL" id="XBY42836.1"/>
    </source>
</evidence>
<evidence type="ECO:0000256" key="2">
    <source>
        <dbReference type="ARBA" id="ARBA00023002"/>
    </source>
</evidence>